<dbReference type="InterPro" id="IPR001789">
    <property type="entry name" value="Sig_transdc_resp-reg_receiver"/>
</dbReference>
<keyword evidence="5" id="KW-1185">Reference proteome</keyword>
<accession>A0A5P2G433</accession>
<dbReference type="PANTHER" id="PTHR37299:SF1">
    <property type="entry name" value="STAGE 0 SPORULATION PROTEIN A HOMOLOG"/>
    <property type="match status" value="1"/>
</dbReference>
<reference evidence="4 5" key="1">
    <citation type="submission" date="2019-09" db="EMBL/GenBank/DDBJ databases">
        <title>Complete genome sequence of Arachidicoccus sp. B3-10 isolated from apple orchard soil.</title>
        <authorList>
            <person name="Kim H.S."/>
            <person name="Han K.-I."/>
            <person name="Suh M.K."/>
            <person name="Lee K.C."/>
            <person name="Eom M.K."/>
            <person name="Kim J.-S."/>
            <person name="Kang S.W."/>
            <person name="Sin Y."/>
            <person name="Lee J.-S."/>
        </authorList>
    </citation>
    <scope>NUCLEOTIDE SEQUENCE [LARGE SCALE GENOMIC DNA]</scope>
    <source>
        <strain evidence="4 5">B3-10</strain>
    </source>
</reference>
<dbReference type="SUPFAM" id="SSF52172">
    <property type="entry name" value="CheY-like"/>
    <property type="match status" value="1"/>
</dbReference>
<dbReference type="Proteomes" id="UP000292424">
    <property type="component" value="Chromosome"/>
</dbReference>
<evidence type="ECO:0000256" key="1">
    <source>
        <dbReference type="PROSITE-ProRule" id="PRU00169"/>
    </source>
</evidence>
<dbReference type="Pfam" id="PF04397">
    <property type="entry name" value="LytTR"/>
    <property type="match status" value="1"/>
</dbReference>
<dbReference type="SMART" id="SM00448">
    <property type="entry name" value="REC"/>
    <property type="match status" value="1"/>
</dbReference>
<dbReference type="OrthoDB" id="2168082at2"/>
<dbReference type="RefSeq" id="WP_131331582.1">
    <property type="nucleotide sequence ID" value="NZ_CP044016.1"/>
</dbReference>
<dbReference type="Gene3D" id="2.40.50.1020">
    <property type="entry name" value="LytTr DNA-binding domain"/>
    <property type="match status" value="1"/>
</dbReference>
<feature type="modified residue" description="4-aspartylphosphate" evidence="1">
    <location>
        <position position="58"/>
    </location>
</feature>
<evidence type="ECO:0000259" key="2">
    <source>
        <dbReference type="PROSITE" id="PS50110"/>
    </source>
</evidence>
<dbReference type="PANTHER" id="PTHR37299">
    <property type="entry name" value="TRANSCRIPTIONAL REGULATOR-RELATED"/>
    <property type="match status" value="1"/>
</dbReference>
<evidence type="ECO:0000313" key="5">
    <source>
        <dbReference type="Proteomes" id="UP000292424"/>
    </source>
</evidence>
<dbReference type="AlphaFoldDB" id="A0A5P2G433"/>
<evidence type="ECO:0000313" key="4">
    <source>
        <dbReference type="EMBL" id="QES90596.1"/>
    </source>
</evidence>
<proteinExistence type="predicted"/>
<keyword evidence="1" id="KW-0597">Phosphoprotein</keyword>
<dbReference type="KEGG" id="arac:E0W69_018695"/>
<dbReference type="InterPro" id="IPR011006">
    <property type="entry name" value="CheY-like_superfamily"/>
</dbReference>
<evidence type="ECO:0000259" key="3">
    <source>
        <dbReference type="PROSITE" id="PS50930"/>
    </source>
</evidence>
<dbReference type="SMART" id="SM00850">
    <property type="entry name" value="LytTR"/>
    <property type="match status" value="1"/>
</dbReference>
<dbReference type="PROSITE" id="PS50930">
    <property type="entry name" value="HTH_LYTTR"/>
    <property type="match status" value="1"/>
</dbReference>
<dbReference type="PROSITE" id="PS50110">
    <property type="entry name" value="RESPONSE_REGULATORY"/>
    <property type="match status" value="1"/>
</dbReference>
<dbReference type="EMBL" id="CP044016">
    <property type="protein sequence ID" value="QES90596.1"/>
    <property type="molecule type" value="Genomic_DNA"/>
</dbReference>
<dbReference type="GO" id="GO:0003677">
    <property type="term" value="F:DNA binding"/>
    <property type="evidence" value="ECO:0007669"/>
    <property type="project" value="InterPro"/>
</dbReference>
<gene>
    <name evidence="4" type="ORF">E0W69_018695</name>
</gene>
<dbReference type="Gene3D" id="3.40.50.2300">
    <property type="match status" value="1"/>
</dbReference>
<dbReference type="InterPro" id="IPR046947">
    <property type="entry name" value="LytR-like"/>
</dbReference>
<dbReference type="InterPro" id="IPR007492">
    <property type="entry name" value="LytTR_DNA-bd_dom"/>
</dbReference>
<protein>
    <submittedName>
        <fullName evidence="4">Response regulator transcription factor</fullName>
    </submittedName>
</protein>
<feature type="domain" description="HTH LytTR-type" evidence="3">
    <location>
        <begin position="137"/>
        <end position="208"/>
    </location>
</feature>
<dbReference type="Pfam" id="PF00072">
    <property type="entry name" value="Response_reg"/>
    <property type="match status" value="1"/>
</dbReference>
<sequence>MDNNIITCVIIEDEPLARELIENFVHQTPILQLLTSFENGADALLYLQNNQVDLVISDIEMPLINGMELAKSLKNPPYFIFVTAYERYAIDGFEIGAVDYIKKPVTYARFIAAISKINIKNQHTSDLKLNNTLPQFLTIKSESIFHRIAFSEIKYIETMGDFIKIHLADNSIVISNSTMKNMEEKLPSDLFFRIHTSYIISLNNVRKIFGNTVVLNTGEELAIAKLRKQELFIKLNIKED</sequence>
<dbReference type="GO" id="GO:0000156">
    <property type="term" value="F:phosphorelay response regulator activity"/>
    <property type="evidence" value="ECO:0007669"/>
    <property type="project" value="InterPro"/>
</dbReference>
<organism evidence="4 5">
    <name type="scientific">Rhizosphaericola mali</name>
    <dbReference type="NCBI Taxonomy" id="2545455"/>
    <lineage>
        <taxon>Bacteria</taxon>
        <taxon>Pseudomonadati</taxon>
        <taxon>Bacteroidota</taxon>
        <taxon>Chitinophagia</taxon>
        <taxon>Chitinophagales</taxon>
        <taxon>Chitinophagaceae</taxon>
        <taxon>Rhizosphaericola</taxon>
    </lineage>
</organism>
<name>A0A5P2G433_9BACT</name>
<feature type="domain" description="Response regulatory" evidence="2">
    <location>
        <begin position="7"/>
        <end position="118"/>
    </location>
</feature>